<gene>
    <name evidence="2" type="ORF">HaLaN_05905</name>
</gene>
<proteinExistence type="predicted"/>
<comment type="caution">
    <text evidence="2">The sequence shown here is derived from an EMBL/GenBank/DDBJ whole genome shotgun (WGS) entry which is preliminary data.</text>
</comment>
<feature type="compositionally biased region" description="Polar residues" evidence="1">
    <location>
        <begin position="94"/>
        <end position="109"/>
    </location>
</feature>
<dbReference type="Proteomes" id="UP000485058">
    <property type="component" value="Unassembled WGS sequence"/>
</dbReference>
<dbReference type="EMBL" id="BLLF01000327">
    <property type="protein sequence ID" value="GFH10570.1"/>
    <property type="molecule type" value="Genomic_DNA"/>
</dbReference>
<protein>
    <submittedName>
        <fullName evidence="2">Polyketide_cyc domain-containing protein</fullName>
    </submittedName>
</protein>
<dbReference type="PANTHER" id="PTHR34060:SF1">
    <property type="entry name" value="POLYKETIDE CYCLASE _ DEHYDRASE AND LIPID TRANSPORT PROTEIN"/>
    <property type="match status" value="1"/>
</dbReference>
<feature type="region of interest" description="Disordered" evidence="1">
    <location>
        <begin position="85"/>
        <end position="124"/>
    </location>
</feature>
<organism evidence="2 3">
    <name type="scientific">Haematococcus lacustris</name>
    <name type="common">Green alga</name>
    <name type="synonym">Haematococcus pluvialis</name>
    <dbReference type="NCBI Taxonomy" id="44745"/>
    <lineage>
        <taxon>Eukaryota</taxon>
        <taxon>Viridiplantae</taxon>
        <taxon>Chlorophyta</taxon>
        <taxon>core chlorophytes</taxon>
        <taxon>Chlorophyceae</taxon>
        <taxon>CS clade</taxon>
        <taxon>Chlamydomonadales</taxon>
        <taxon>Haematococcaceae</taxon>
        <taxon>Haematococcus</taxon>
    </lineage>
</organism>
<sequence length="178" mass="19126">MGVKFSAACTLDCTEYPEGVPANLCSFDGDGSDGLLPHPRTSLAGCPCHDITFRLVEGDFKVRNLPPHRISLAFRGIWRMQPVDNGSPAKADAGSSSAVNCGSPSNDINGSEKGQGGPAQSQWASSPHTNTLLCYSLYVQPQTWLPVGLIQSRIEKEVFKNLDAVRVHAERVSMQGLL</sequence>
<accession>A0A699YKG3</accession>
<name>A0A699YKG3_HAELA</name>
<evidence type="ECO:0000313" key="2">
    <source>
        <dbReference type="EMBL" id="GFH10570.1"/>
    </source>
</evidence>
<reference evidence="2 3" key="1">
    <citation type="submission" date="2020-02" db="EMBL/GenBank/DDBJ databases">
        <title>Draft genome sequence of Haematococcus lacustris strain NIES-144.</title>
        <authorList>
            <person name="Morimoto D."/>
            <person name="Nakagawa S."/>
            <person name="Yoshida T."/>
            <person name="Sawayama S."/>
        </authorList>
    </citation>
    <scope>NUCLEOTIDE SEQUENCE [LARGE SCALE GENOMIC DNA]</scope>
    <source>
        <strain evidence="2 3">NIES-144</strain>
    </source>
</reference>
<dbReference type="AlphaFoldDB" id="A0A699YKG3"/>
<keyword evidence="3" id="KW-1185">Reference proteome</keyword>
<evidence type="ECO:0000256" key="1">
    <source>
        <dbReference type="SAM" id="MobiDB-lite"/>
    </source>
</evidence>
<evidence type="ECO:0000313" key="3">
    <source>
        <dbReference type="Proteomes" id="UP000485058"/>
    </source>
</evidence>
<dbReference type="PANTHER" id="PTHR34060">
    <property type="entry name" value="POLYKETIDE CYCLASE / DEHYDRASE AND LIPID TRANSPORT PROTEIN"/>
    <property type="match status" value="1"/>
</dbReference>